<evidence type="ECO:0000313" key="2">
    <source>
        <dbReference type="EMBL" id="MDO1558092.1"/>
    </source>
</evidence>
<reference evidence="2" key="1">
    <citation type="submission" date="2023-07" db="EMBL/GenBank/DDBJ databases">
        <title>Brevundimonas soil sp. nov., isolated from the soil of chemical plant.</title>
        <authorList>
            <person name="Wu N."/>
        </authorList>
    </citation>
    <scope>NUCLEOTIDE SEQUENCE</scope>
    <source>
        <strain evidence="2">XZ-24</strain>
    </source>
</reference>
<keyword evidence="3" id="KW-1185">Reference proteome</keyword>
<comment type="caution">
    <text evidence="2">The sequence shown here is derived from an EMBL/GenBank/DDBJ whole genome shotgun (WGS) entry which is preliminary data.</text>
</comment>
<accession>A0ABT8SHP6</accession>
<evidence type="ECO:0000313" key="3">
    <source>
        <dbReference type="Proteomes" id="UP001169063"/>
    </source>
</evidence>
<feature type="domain" description="DUF6456" evidence="1">
    <location>
        <begin position="98"/>
        <end position="231"/>
    </location>
</feature>
<gene>
    <name evidence="2" type="ORF">Q0812_01445</name>
</gene>
<evidence type="ECO:0000259" key="1">
    <source>
        <dbReference type="Pfam" id="PF20057"/>
    </source>
</evidence>
<proteinExistence type="predicted"/>
<dbReference type="Proteomes" id="UP001169063">
    <property type="component" value="Unassembled WGS sequence"/>
</dbReference>
<dbReference type="InterPro" id="IPR045599">
    <property type="entry name" value="DUF6456"/>
</dbReference>
<sequence length="233" mass="25478">MRRLASERELLTLLGRAGVWLDETHEGFVVRTSPDRRRRAVAQVGGVVVQGLMEADRLTTLPRGGWRLRTGQDDGGRPGLVPARREVVESDGRRVSRRVNAGESPLAWLARRRDARGQPWLTPAQAAAGERLREAFERAGGGPRVTMRWDAAPGQAGFRPGAMTSGDLGVEALRRIEGALAAVGPELRGLVERVCLYGSALEAAERAMGLPRRSGKTLLRLGLQRLAEHYRLV</sequence>
<dbReference type="RefSeq" id="WP_302108514.1">
    <property type="nucleotide sequence ID" value="NZ_JAUKTR010000001.1"/>
</dbReference>
<dbReference type="EMBL" id="JAUKTR010000001">
    <property type="protein sequence ID" value="MDO1558092.1"/>
    <property type="molecule type" value="Genomic_DNA"/>
</dbReference>
<organism evidence="2 3">
    <name type="scientific">Peiella sedimenti</name>
    <dbReference type="NCBI Taxonomy" id="3061083"/>
    <lineage>
        <taxon>Bacteria</taxon>
        <taxon>Pseudomonadati</taxon>
        <taxon>Pseudomonadota</taxon>
        <taxon>Alphaproteobacteria</taxon>
        <taxon>Caulobacterales</taxon>
        <taxon>Caulobacteraceae</taxon>
        <taxon>Peiella</taxon>
    </lineage>
</organism>
<dbReference type="Pfam" id="PF20057">
    <property type="entry name" value="DUF6456"/>
    <property type="match status" value="1"/>
</dbReference>
<name>A0ABT8SHP6_9CAUL</name>
<protein>
    <submittedName>
        <fullName evidence="2">DUF6456 domain-containing protein</fullName>
    </submittedName>
</protein>